<gene>
    <name evidence="1" type="ORF">K9W46_12190</name>
</gene>
<dbReference type="Proteomes" id="UP001200513">
    <property type="component" value="Chromosome"/>
</dbReference>
<evidence type="ECO:0000313" key="1">
    <source>
        <dbReference type="EMBL" id="UJG43120.1"/>
    </source>
</evidence>
<dbReference type="AlphaFoldDB" id="A0A9Y1FN62"/>
<proteinExistence type="predicted"/>
<dbReference type="EMBL" id="CP084167">
    <property type="protein sequence ID" value="UJG43120.1"/>
    <property type="molecule type" value="Genomic_DNA"/>
</dbReference>
<accession>A0A9Y1FN62</accession>
<sequence>MPVSQSLKEMFDFQKAKKIKRDLIKINENLQIIYLSLIIFSRFKARKLSNHLFNSFSSENIENAIILVNNEQDRNKVGKEVSRLRNYLDKLAFNASYEGINVLKKWLAFYKLAESMKLSKNILLFAQKQILIIKELLEIFEKLIVFKNINDVTNKKNLEAVINNLSTKIDVYSLEIGNPLHKFLKIYYHKTIKGESVSLADITEFAVTLSKSDIGDKIFLQILDL</sequence>
<reference evidence="1" key="1">
    <citation type="journal article" date="2022" name="Nat. Microbiol.">
        <title>Unique mobile elements and scalable gene flow at the prokaryote-eukaryote boundary revealed by circularized Asgard archaea genomes.</title>
        <authorList>
            <person name="Wu F."/>
            <person name="Speth D.R."/>
            <person name="Philosof A."/>
            <person name="Cremiere A."/>
            <person name="Narayanan A."/>
            <person name="Barco R.A."/>
            <person name="Connon S.A."/>
            <person name="Amend J.P."/>
            <person name="Antoshechkin I.A."/>
            <person name="Orphan V.J."/>
        </authorList>
    </citation>
    <scope>NUCLEOTIDE SEQUENCE</scope>
    <source>
        <strain evidence="1">PR6</strain>
    </source>
</reference>
<protein>
    <submittedName>
        <fullName evidence="1">Uncharacterized protein</fullName>
    </submittedName>
</protein>
<organism evidence="1">
    <name type="scientific">Candidatus Heimdallarchaeum endolithica</name>
    <dbReference type="NCBI Taxonomy" id="2876572"/>
    <lineage>
        <taxon>Archaea</taxon>
        <taxon>Promethearchaeati</taxon>
        <taxon>Candidatus Heimdallarchaeota</taxon>
        <taxon>Candidatus Heimdallarchaeia (ex Rinke et al. 2021) (nom. nud.)</taxon>
        <taxon>Candidatus Heimdallarchaeales</taxon>
        <taxon>Candidatus Heimdallarchaeaceae</taxon>
        <taxon>Candidatus Heimdallarchaeum</taxon>
    </lineage>
</organism>
<name>A0A9Y1FN62_9ARCH</name>